<dbReference type="AlphaFoldDB" id="A0A166CA77"/>
<comment type="caution">
    <text evidence="1">The sequence shown here is derived from an EMBL/GenBank/DDBJ whole genome shotgun (WGS) entry which is preliminary data.</text>
</comment>
<protein>
    <submittedName>
        <fullName evidence="1">Uncharacterized protein</fullName>
    </submittedName>
</protein>
<organism evidence="1 2">
    <name type="scientific">Methanobrevibacter oralis</name>
    <dbReference type="NCBI Taxonomy" id="66851"/>
    <lineage>
        <taxon>Archaea</taxon>
        <taxon>Methanobacteriati</taxon>
        <taxon>Methanobacteriota</taxon>
        <taxon>Methanomada group</taxon>
        <taxon>Methanobacteria</taxon>
        <taxon>Methanobacteriales</taxon>
        <taxon>Methanobacteriaceae</taxon>
        <taxon>Methanobrevibacter</taxon>
    </lineage>
</organism>
<reference evidence="2" key="1">
    <citation type="journal article" date="2016" name="Genome Announc.">
        <title>Draft Genome Sequences of Methanobrevibacter curvatus DSM11111, Methanobrevibacter cuticularis DSM11139, Methanobrevibacter filiformis DSM11501, and Methanobrevibacter oralis DSM7256.</title>
        <authorList>
            <person name="Poehlein A."/>
            <person name="Seedorf H."/>
        </authorList>
    </citation>
    <scope>NUCLEOTIDE SEQUENCE [LARGE SCALE GENOMIC DNA]</scope>
    <source>
        <strain evidence="2">DSM 7256 / JCM 30027 / ZR</strain>
    </source>
</reference>
<dbReference type="Proteomes" id="UP000077428">
    <property type="component" value="Unassembled WGS sequence"/>
</dbReference>
<keyword evidence="2" id="KW-1185">Reference proteome</keyword>
<accession>A0A166CA77</accession>
<dbReference type="PATRIC" id="fig|66851.6.peg.1205"/>
<dbReference type="OrthoDB" id="77898at2157"/>
<evidence type="ECO:0000313" key="2">
    <source>
        <dbReference type="Proteomes" id="UP000077428"/>
    </source>
</evidence>
<sequence>MEFILNNKKYSINNHELYINYLMVDSYFRQNYSKYDYDIEFDFITPLLNKEKVEFSDIEEGTLLISELIEKEELNFINSGLKIDVHLNGNFKISYQNIELSNIKVGEAIPLIILLNALLDYKPIISLNQINEELNHFLLKFRNYNVY</sequence>
<dbReference type="RefSeq" id="WP_042692228.1">
    <property type="nucleotide sequence ID" value="NZ_CABMAB010000004.1"/>
</dbReference>
<dbReference type="EMBL" id="LWMU01000067">
    <property type="protein sequence ID" value="KZX12617.1"/>
    <property type="molecule type" value="Genomic_DNA"/>
</dbReference>
<name>A0A166CA77_METOA</name>
<proteinExistence type="predicted"/>
<dbReference type="STRING" id="66851.MBORA_11010"/>
<gene>
    <name evidence="1" type="ORF">MBORA_11010</name>
</gene>
<evidence type="ECO:0000313" key="1">
    <source>
        <dbReference type="EMBL" id="KZX12617.1"/>
    </source>
</evidence>